<keyword evidence="4" id="KW-1185">Reference proteome</keyword>
<name>A0A0A1DF13_NOCSI</name>
<dbReference type="EMBL" id="CP009896">
    <property type="protein sequence ID" value="AIY15811.1"/>
    <property type="molecule type" value="Genomic_DNA"/>
</dbReference>
<dbReference type="Pfam" id="PF12684">
    <property type="entry name" value="DUF3799"/>
    <property type="match status" value="1"/>
</dbReference>
<dbReference type="OrthoDB" id="3292504at2"/>
<proteinExistence type="predicted"/>
<dbReference type="GeneID" id="96607718"/>
<dbReference type="STRING" id="2045.KR76_01775"/>
<dbReference type="eggNOG" id="COG1074">
    <property type="taxonomic scope" value="Bacteria"/>
</dbReference>
<dbReference type="Proteomes" id="UP000030300">
    <property type="component" value="Chromosome"/>
</dbReference>
<dbReference type="GO" id="GO:0004527">
    <property type="term" value="F:exonuclease activity"/>
    <property type="evidence" value="ECO:0007669"/>
    <property type="project" value="UniProtKB-KW"/>
</dbReference>
<feature type="domain" description="Putative exodeoxyribonuclease 8 PDDEXK-like" evidence="2">
    <location>
        <begin position="94"/>
        <end position="271"/>
    </location>
</feature>
<keyword evidence="3" id="KW-0540">Nuclease</keyword>
<dbReference type="HOGENOM" id="CLU_070063_0_0_11"/>
<dbReference type="InterPro" id="IPR024432">
    <property type="entry name" value="Put_RecE_PDDEXK-like_dom"/>
</dbReference>
<evidence type="ECO:0000313" key="3">
    <source>
        <dbReference type="EMBL" id="AIY15811.1"/>
    </source>
</evidence>
<evidence type="ECO:0000256" key="1">
    <source>
        <dbReference type="SAM" id="MobiDB-lite"/>
    </source>
</evidence>
<evidence type="ECO:0000259" key="2">
    <source>
        <dbReference type="Pfam" id="PF12684"/>
    </source>
</evidence>
<dbReference type="InterPro" id="IPR011604">
    <property type="entry name" value="PDDEXK-like_dom_sf"/>
</dbReference>
<organism evidence="3 4">
    <name type="scientific">Nocardioides simplex</name>
    <name type="common">Arthrobacter simplex</name>
    <dbReference type="NCBI Taxonomy" id="2045"/>
    <lineage>
        <taxon>Bacteria</taxon>
        <taxon>Bacillati</taxon>
        <taxon>Actinomycetota</taxon>
        <taxon>Actinomycetes</taxon>
        <taxon>Propionibacteriales</taxon>
        <taxon>Nocardioidaceae</taxon>
        <taxon>Pimelobacter</taxon>
    </lineage>
</organism>
<evidence type="ECO:0000313" key="4">
    <source>
        <dbReference type="Proteomes" id="UP000030300"/>
    </source>
</evidence>
<dbReference type="RefSeq" id="WP_038676192.1">
    <property type="nucleotide sequence ID" value="NZ_BJMC01000025.1"/>
</dbReference>
<keyword evidence="3" id="KW-0269">Exonuclease</keyword>
<feature type="region of interest" description="Disordered" evidence="1">
    <location>
        <begin position="1"/>
        <end position="22"/>
    </location>
</feature>
<protein>
    <submittedName>
        <fullName evidence="3">Phage exonuclease</fullName>
    </submittedName>
</protein>
<reference evidence="3 4" key="1">
    <citation type="journal article" date="2015" name="Genome Announc.">
        <title>Complete Genome Sequence of Steroid-Transforming Nocardioides simplex VKM Ac-2033D.</title>
        <authorList>
            <person name="Shtratnikova V.Y."/>
            <person name="Schelkunov M.I."/>
            <person name="Pekov Y.A."/>
            <person name="Fokina V.V."/>
            <person name="Logacheva M.D."/>
            <person name="Sokolov S.L."/>
            <person name="Bragin E.Y."/>
            <person name="Ashapkin V.V."/>
            <person name="Donova M.V."/>
        </authorList>
    </citation>
    <scope>NUCLEOTIDE SEQUENCE [LARGE SCALE GENOMIC DNA]</scope>
    <source>
        <strain evidence="3 4">VKM Ac-2033D</strain>
    </source>
</reference>
<dbReference type="AlphaFoldDB" id="A0A0A1DF13"/>
<sequence>MCHWEPEPANAEETPPGREPGFYPDIPEADYHADQTSLSHSGAKTLLKAPALFRHEQDNPAPFKKAWDYGTAAHAKVLGVGAEIRTIPPSSLAKNGAASTAEAKAFIEQARKEGAVPLKAAEVQQIDDMADQLAGHHLAMELLADGQPEVSAYAPDPETGILRRCRFDWLGPTVLTDYKSATSSEPAAFAKAAKDFGYYQQHPWYLDLARDLGHPAEAFAFIVQMKTAPYLVTVIELKEPAVRLGRERNQQALQIYRDCTEAGAWPGYVPDTEFARIDLPTYAYYDHEVETAA</sequence>
<dbReference type="KEGG" id="psim:KR76_01775"/>
<keyword evidence="3" id="KW-0378">Hydrolase</keyword>
<accession>A0A0A1DF13</accession>
<dbReference type="Gene3D" id="3.90.320.10">
    <property type="match status" value="1"/>
</dbReference>
<gene>
    <name evidence="3" type="ORF">KR76_01775</name>
</gene>